<dbReference type="OrthoDB" id="8966183at2"/>
<dbReference type="Proteomes" id="UP000323856">
    <property type="component" value="Unassembled WGS sequence"/>
</dbReference>
<feature type="domain" description="HTH marR-type" evidence="1">
    <location>
        <begin position="27"/>
        <end position="128"/>
    </location>
</feature>
<dbReference type="Gene3D" id="1.10.10.10">
    <property type="entry name" value="Winged helix-like DNA-binding domain superfamily/Winged helix DNA-binding domain"/>
    <property type="match status" value="1"/>
</dbReference>
<dbReference type="AlphaFoldDB" id="A0A5B0EJT1"/>
<evidence type="ECO:0000313" key="3">
    <source>
        <dbReference type="Proteomes" id="UP000323856"/>
    </source>
</evidence>
<dbReference type="SMART" id="SM00347">
    <property type="entry name" value="HTH_MARR"/>
    <property type="match status" value="1"/>
</dbReference>
<dbReference type="GO" id="GO:0006950">
    <property type="term" value="P:response to stress"/>
    <property type="evidence" value="ECO:0007669"/>
    <property type="project" value="TreeGrafter"/>
</dbReference>
<dbReference type="GO" id="GO:0003700">
    <property type="term" value="F:DNA-binding transcription factor activity"/>
    <property type="evidence" value="ECO:0007669"/>
    <property type="project" value="InterPro"/>
</dbReference>
<dbReference type="EMBL" id="VOBL01000003">
    <property type="protein sequence ID" value="KAA0978966.1"/>
    <property type="molecule type" value="Genomic_DNA"/>
</dbReference>
<name>A0A5B0EJT1_9MICC</name>
<evidence type="ECO:0000313" key="2">
    <source>
        <dbReference type="EMBL" id="KAA0978966.1"/>
    </source>
</evidence>
<comment type="caution">
    <text evidence="2">The sequence shown here is derived from an EMBL/GenBank/DDBJ whole genome shotgun (WGS) entry which is preliminary data.</text>
</comment>
<dbReference type="Pfam" id="PF12802">
    <property type="entry name" value="MarR_2"/>
    <property type="match status" value="1"/>
</dbReference>
<proteinExistence type="predicted"/>
<sequence length="162" mass="17463">MPRGESSTLELVESLMALRRTLRCVEHVGEMSGSLGFAALGVLAYIQRNEPTRATDIAKWVGVGPAALSRQVAELEGSGLLERTPSPVDARAQLISLTARGLEELEQAYVRRTGMLAGLLEEWDETDIAAATTTVNKIQEVLRAGSVSLGPKTPHTPEGERR</sequence>
<dbReference type="RefSeq" id="WP_149618782.1">
    <property type="nucleotide sequence ID" value="NZ_VOBL01000003.1"/>
</dbReference>
<dbReference type="PANTHER" id="PTHR33164:SF57">
    <property type="entry name" value="MARR-FAMILY TRANSCRIPTIONAL REGULATOR"/>
    <property type="match status" value="1"/>
</dbReference>
<dbReference type="InterPro" id="IPR036388">
    <property type="entry name" value="WH-like_DNA-bd_sf"/>
</dbReference>
<evidence type="ECO:0000259" key="1">
    <source>
        <dbReference type="SMART" id="SM00347"/>
    </source>
</evidence>
<dbReference type="InterPro" id="IPR039422">
    <property type="entry name" value="MarR/SlyA-like"/>
</dbReference>
<dbReference type="InterPro" id="IPR036390">
    <property type="entry name" value="WH_DNA-bd_sf"/>
</dbReference>
<accession>A0A5B0EJT1</accession>
<organism evidence="2 3">
    <name type="scientific">Paeniglutamicibacter gangotriensis</name>
    <dbReference type="NCBI Taxonomy" id="254787"/>
    <lineage>
        <taxon>Bacteria</taxon>
        <taxon>Bacillati</taxon>
        <taxon>Actinomycetota</taxon>
        <taxon>Actinomycetes</taxon>
        <taxon>Micrococcales</taxon>
        <taxon>Micrococcaceae</taxon>
        <taxon>Paeniglutamicibacter</taxon>
    </lineage>
</organism>
<dbReference type="SUPFAM" id="SSF46785">
    <property type="entry name" value="Winged helix' DNA-binding domain"/>
    <property type="match status" value="1"/>
</dbReference>
<gene>
    <name evidence="2" type="ORF">FQ154_04235</name>
</gene>
<dbReference type="InterPro" id="IPR000835">
    <property type="entry name" value="HTH_MarR-typ"/>
</dbReference>
<reference evidence="2 3" key="1">
    <citation type="submission" date="2019-07" db="EMBL/GenBank/DDBJ databases">
        <title>Analysis of the biochemical properties, biological activity and biotechnological potential of siderophores and biosurfactants produced by Antarctic psychrotolerant bacteria.</title>
        <authorList>
            <person name="Styczynski M."/>
            <person name="Krucon T."/>
            <person name="Decewicz P."/>
            <person name="Dziewit L."/>
        </authorList>
    </citation>
    <scope>NUCLEOTIDE SEQUENCE [LARGE SCALE GENOMIC DNA]</scope>
    <source>
        <strain evidence="2 3">ANT_H27</strain>
    </source>
</reference>
<protein>
    <submittedName>
        <fullName evidence="2">MarR family transcriptional regulator</fullName>
    </submittedName>
</protein>
<dbReference type="PANTHER" id="PTHR33164">
    <property type="entry name" value="TRANSCRIPTIONAL REGULATOR, MARR FAMILY"/>
    <property type="match status" value="1"/>
</dbReference>